<feature type="non-terminal residue" evidence="1">
    <location>
        <position position="1"/>
    </location>
</feature>
<evidence type="ECO:0000313" key="1">
    <source>
        <dbReference type="EMBL" id="PHJ20962.1"/>
    </source>
</evidence>
<name>A0A2C6KYE3_9APIC</name>
<dbReference type="Proteomes" id="UP000221165">
    <property type="component" value="Unassembled WGS sequence"/>
</dbReference>
<proteinExistence type="predicted"/>
<accession>A0A2C6KYE3</accession>
<gene>
    <name evidence="1" type="ORF">CSUI_005200</name>
</gene>
<dbReference type="EMBL" id="MIGC01002514">
    <property type="protein sequence ID" value="PHJ20962.1"/>
    <property type="molecule type" value="Genomic_DNA"/>
</dbReference>
<evidence type="ECO:0000313" key="2">
    <source>
        <dbReference type="Proteomes" id="UP000221165"/>
    </source>
</evidence>
<sequence length="49" mass="5498">SQLKGKMKKEEEKVTSMHTHIYLQAISISSGLSVFFKEGDLSSRTPQSK</sequence>
<dbReference type="RefSeq" id="XP_067922647.1">
    <property type="nucleotide sequence ID" value="XM_068065378.1"/>
</dbReference>
<dbReference type="AlphaFoldDB" id="A0A2C6KYE3"/>
<keyword evidence="2" id="KW-1185">Reference proteome</keyword>
<reference evidence="1 2" key="1">
    <citation type="journal article" date="2017" name="Int. J. Parasitol.">
        <title>The genome of the protozoan parasite Cystoisospora suis and a reverse vaccinology approach to identify vaccine candidates.</title>
        <authorList>
            <person name="Palmieri N."/>
            <person name="Shrestha A."/>
            <person name="Ruttkowski B."/>
            <person name="Beck T."/>
            <person name="Vogl C."/>
            <person name="Tomley F."/>
            <person name="Blake D.P."/>
            <person name="Joachim A."/>
        </authorList>
    </citation>
    <scope>NUCLEOTIDE SEQUENCE [LARGE SCALE GENOMIC DNA]</scope>
    <source>
        <strain evidence="1 2">Wien I</strain>
    </source>
</reference>
<comment type="caution">
    <text evidence="1">The sequence shown here is derived from an EMBL/GenBank/DDBJ whole genome shotgun (WGS) entry which is preliminary data.</text>
</comment>
<dbReference type="VEuPathDB" id="ToxoDB:CSUI_005200"/>
<protein>
    <submittedName>
        <fullName evidence="1">Uncharacterized protein</fullName>
    </submittedName>
</protein>
<dbReference type="GeneID" id="94428589"/>
<organism evidence="1 2">
    <name type="scientific">Cystoisospora suis</name>
    <dbReference type="NCBI Taxonomy" id="483139"/>
    <lineage>
        <taxon>Eukaryota</taxon>
        <taxon>Sar</taxon>
        <taxon>Alveolata</taxon>
        <taxon>Apicomplexa</taxon>
        <taxon>Conoidasida</taxon>
        <taxon>Coccidia</taxon>
        <taxon>Eucoccidiorida</taxon>
        <taxon>Eimeriorina</taxon>
        <taxon>Sarcocystidae</taxon>
        <taxon>Cystoisospora</taxon>
    </lineage>
</organism>